<evidence type="ECO:0000256" key="5">
    <source>
        <dbReference type="ARBA" id="ARBA00023163"/>
    </source>
</evidence>
<keyword evidence="4" id="KW-0805">Transcription regulation</keyword>
<evidence type="ECO:0000313" key="7">
    <source>
        <dbReference type="EMBL" id="OGG16370.1"/>
    </source>
</evidence>
<keyword evidence="2" id="KW-0889">Transcription antitermination</keyword>
<evidence type="ECO:0000259" key="6">
    <source>
        <dbReference type="Pfam" id="PF01029"/>
    </source>
</evidence>
<evidence type="ECO:0000256" key="4">
    <source>
        <dbReference type="ARBA" id="ARBA00023015"/>
    </source>
</evidence>
<dbReference type="GO" id="GO:0006353">
    <property type="term" value="P:DNA-templated transcription termination"/>
    <property type="evidence" value="ECO:0007669"/>
    <property type="project" value="InterPro"/>
</dbReference>
<protein>
    <recommendedName>
        <fullName evidence="6">NusB/RsmB/TIM44 domain-containing protein</fullName>
    </recommendedName>
</protein>
<evidence type="ECO:0000256" key="2">
    <source>
        <dbReference type="ARBA" id="ARBA00022814"/>
    </source>
</evidence>
<comment type="similarity">
    <text evidence="1">Belongs to the NusB family.</text>
</comment>
<dbReference type="InterPro" id="IPR011605">
    <property type="entry name" value="NusB_fam"/>
</dbReference>
<proteinExistence type="inferred from homology"/>
<dbReference type="Gene3D" id="1.10.940.10">
    <property type="entry name" value="NusB-like"/>
    <property type="match status" value="1"/>
</dbReference>
<dbReference type="InterPro" id="IPR006027">
    <property type="entry name" value="NusB_RsmB_TIM44"/>
</dbReference>
<dbReference type="GO" id="GO:0031564">
    <property type="term" value="P:transcription antitermination"/>
    <property type="evidence" value="ECO:0007669"/>
    <property type="project" value="UniProtKB-KW"/>
</dbReference>
<gene>
    <name evidence="7" type="ORF">A3D77_01180</name>
</gene>
<dbReference type="Proteomes" id="UP000176923">
    <property type="component" value="Unassembled WGS sequence"/>
</dbReference>
<comment type="caution">
    <text evidence="7">The sequence shown here is derived from an EMBL/GenBank/DDBJ whole genome shotgun (WGS) entry which is preliminary data.</text>
</comment>
<name>A0A1F5ZV86_9BACT</name>
<dbReference type="GO" id="GO:0005829">
    <property type="term" value="C:cytosol"/>
    <property type="evidence" value="ECO:0007669"/>
    <property type="project" value="TreeGrafter"/>
</dbReference>
<dbReference type="Pfam" id="PF01029">
    <property type="entry name" value="NusB"/>
    <property type="match status" value="1"/>
</dbReference>
<reference evidence="7 8" key="1">
    <citation type="journal article" date="2016" name="Nat. Commun.">
        <title>Thousands of microbial genomes shed light on interconnected biogeochemical processes in an aquifer system.</title>
        <authorList>
            <person name="Anantharaman K."/>
            <person name="Brown C.T."/>
            <person name="Hug L.A."/>
            <person name="Sharon I."/>
            <person name="Castelle C.J."/>
            <person name="Probst A.J."/>
            <person name="Thomas B.C."/>
            <person name="Singh A."/>
            <person name="Wilkins M.J."/>
            <person name="Karaoz U."/>
            <person name="Brodie E.L."/>
            <person name="Williams K.H."/>
            <person name="Hubbard S.S."/>
            <person name="Banfield J.F."/>
        </authorList>
    </citation>
    <scope>NUCLEOTIDE SEQUENCE [LARGE SCALE GENOMIC DNA]</scope>
</reference>
<feature type="domain" description="NusB/RsmB/TIM44" evidence="6">
    <location>
        <begin position="39"/>
        <end position="115"/>
    </location>
</feature>
<dbReference type="GO" id="GO:0003723">
    <property type="term" value="F:RNA binding"/>
    <property type="evidence" value="ECO:0007669"/>
    <property type="project" value="UniProtKB-KW"/>
</dbReference>
<dbReference type="InterPro" id="IPR035926">
    <property type="entry name" value="NusB-like_sf"/>
</dbReference>
<dbReference type="EMBL" id="MFJL01000013">
    <property type="protein sequence ID" value="OGG16370.1"/>
    <property type="molecule type" value="Genomic_DNA"/>
</dbReference>
<evidence type="ECO:0000313" key="8">
    <source>
        <dbReference type="Proteomes" id="UP000176923"/>
    </source>
</evidence>
<keyword evidence="3" id="KW-0694">RNA-binding</keyword>
<evidence type="ECO:0000256" key="3">
    <source>
        <dbReference type="ARBA" id="ARBA00022884"/>
    </source>
</evidence>
<dbReference type="PANTHER" id="PTHR11078:SF3">
    <property type="entry name" value="ANTITERMINATION NUSB DOMAIN-CONTAINING PROTEIN"/>
    <property type="match status" value="1"/>
</dbReference>
<organism evidence="7 8">
    <name type="scientific">Candidatus Gottesmanbacteria bacterium RIFCSPHIGHO2_02_FULL_39_11</name>
    <dbReference type="NCBI Taxonomy" id="1798382"/>
    <lineage>
        <taxon>Bacteria</taxon>
        <taxon>Candidatus Gottesmaniibacteriota</taxon>
    </lineage>
</organism>
<dbReference type="PANTHER" id="PTHR11078">
    <property type="entry name" value="N UTILIZATION SUBSTANCE PROTEIN B-RELATED"/>
    <property type="match status" value="1"/>
</dbReference>
<keyword evidence="5" id="KW-0804">Transcription</keyword>
<dbReference type="SUPFAM" id="SSF48013">
    <property type="entry name" value="NusB-like"/>
    <property type="match status" value="1"/>
</dbReference>
<dbReference type="AlphaFoldDB" id="A0A1F5ZV86"/>
<evidence type="ECO:0000256" key="1">
    <source>
        <dbReference type="ARBA" id="ARBA00005952"/>
    </source>
</evidence>
<dbReference type="STRING" id="1798382.A3D77_01180"/>
<accession>A0A1F5ZV86</accession>
<sequence>MKVKSDPRHQKRLSLVQELFAESYHPSLNTKDPRLLDIKNRIPEIDKMIEKSAPEYPVDKIAKVDVAILRLCIYELLFEKKEPPKVIIDEAIELAKELGGDGSPGFINGVMGTLLKKTV</sequence>